<sequence length="106" mass="12844">MQYQKQTREQYIRQECEQIDEDQAYRDMIDECNGPVCIGNFEFQASKIIEELDPIAFRCGRNDYMWAEIYTEIDGCYYDTAEAETAGEEWDEKEWQRERQEKQNNE</sequence>
<feature type="compositionally biased region" description="Basic and acidic residues" evidence="1">
    <location>
        <begin position="93"/>
        <end position="106"/>
    </location>
</feature>
<dbReference type="EMBL" id="LAZR01002709">
    <property type="protein sequence ID" value="KKN26573.1"/>
    <property type="molecule type" value="Genomic_DNA"/>
</dbReference>
<evidence type="ECO:0000256" key="1">
    <source>
        <dbReference type="SAM" id="MobiDB-lite"/>
    </source>
</evidence>
<accession>A0A0F9SB19</accession>
<proteinExistence type="predicted"/>
<protein>
    <submittedName>
        <fullName evidence="2">Uncharacterized protein</fullName>
    </submittedName>
</protein>
<comment type="caution">
    <text evidence="2">The sequence shown here is derived from an EMBL/GenBank/DDBJ whole genome shotgun (WGS) entry which is preliminary data.</text>
</comment>
<evidence type="ECO:0000313" key="2">
    <source>
        <dbReference type="EMBL" id="KKN26573.1"/>
    </source>
</evidence>
<reference evidence="2" key="1">
    <citation type="journal article" date="2015" name="Nature">
        <title>Complex archaea that bridge the gap between prokaryotes and eukaryotes.</title>
        <authorList>
            <person name="Spang A."/>
            <person name="Saw J.H."/>
            <person name="Jorgensen S.L."/>
            <person name="Zaremba-Niedzwiedzka K."/>
            <person name="Martijn J."/>
            <person name="Lind A.E."/>
            <person name="van Eijk R."/>
            <person name="Schleper C."/>
            <person name="Guy L."/>
            <person name="Ettema T.J."/>
        </authorList>
    </citation>
    <scope>NUCLEOTIDE SEQUENCE</scope>
</reference>
<feature type="region of interest" description="Disordered" evidence="1">
    <location>
        <begin position="85"/>
        <end position="106"/>
    </location>
</feature>
<organism evidence="2">
    <name type="scientific">marine sediment metagenome</name>
    <dbReference type="NCBI Taxonomy" id="412755"/>
    <lineage>
        <taxon>unclassified sequences</taxon>
        <taxon>metagenomes</taxon>
        <taxon>ecological metagenomes</taxon>
    </lineage>
</organism>
<dbReference type="AlphaFoldDB" id="A0A0F9SB19"/>
<gene>
    <name evidence="2" type="ORF">LCGC14_0873410</name>
</gene>
<name>A0A0F9SB19_9ZZZZ</name>